<dbReference type="InterPro" id="IPR007055">
    <property type="entry name" value="BON_dom"/>
</dbReference>
<dbReference type="Gene3D" id="3.30.1340.30">
    <property type="match status" value="1"/>
</dbReference>
<dbReference type="PROSITE" id="PS50914">
    <property type="entry name" value="BON"/>
    <property type="match status" value="1"/>
</dbReference>
<feature type="region of interest" description="Disordered" evidence="1">
    <location>
        <begin position="242"/>
        <end position="261"/>
    </location>
</feature>
<feature type="domain" description="OmpA-like" evidence="3">
    <location>
        <begin position="123"/>
        <end position="241"/>
    </location>
</feature>
<evidence type="ECO:0008006" key="5">
    <source>
        <dbReference type="Google" id="ProtNLM"/>
    </source>
</evidence>
<name>A0A381PJY5_9ZZZZ</name>
<dbReference type="Pfam" id="PF04972">
    <property type="entry name" value="BON"/>
    <property type="match status" value="1"/>
</dbReference>
<evidence type="ECO:0000313" key="4">
    <source>
        <dbReference type="EMBL" id="SUZ66748.1"/>
    </source>
</evidence>
<dbReference type="CDD" id="cd07185">
    <property type="entry name" value="OmpA_C-like"/>
    <property type="match status" value="1"/>
</dbReference>
<dbReference type="SUPFAM" id="SSF103088">
    <property type="entry name" value="OmpA-like"/>
    <property type="match status" value="1"/>
</dbReference>
<reference evidence="4" key="1">
    <citation type="submission" date="2018-05" db="EMBL/GenBank/DDBJ databases">
        <authorList>
            <person name="Lanie J.A."/>
            <person name="Ng W.-L."/>
            <person name="Kazmierczak K.M."/>
            <person name="Andrzejewski T.M."/>
            <person name="Davidsen T.M."/>
            <person name="Wayne K.J."/>
            <person name="Tettelin H."/>
            <person name="Glass J.I."/>
            <person name="Rusch D."/>
            <person name="Podicherti R."/>
            <person name="Tsui H.-C.T."/>
            <person name="Winkler M.E."/>
        </authorList>
    </citation>
    <scope>NUCLEOTIDE SEQUENCE</scope>
</reference>
<sequence>MGSRSTWIAVAVLVAFFAVIALGTNAPTEERATEQDLTASVQGAMVQAGLPTVEVRVVDWTVILEGRVASDELKEAAERVAFAQPDVISVQNRLYVPPTIEETITTTTLPDLPAALADLVLQARLSAVAAHPPIQFESGGDRITLESVPTLDRLAAFLLFEPTIRVQIIGHTDSDEKSPGDNLRLSTTRAEAVRTQLLARGVEPDRLITLGLGHTDPIADNLTKTGKAANRRIEFLLLREGETGLPPSPVAGESNDTTTGS</sequence>
<dbReference type="EMBL" id="UINC01000993">
    <property type="protein sequence ID" value="SUZ66748.1"/>
    <property type="molecule type" value="Genomic_DNA"/>
</dbReference>
<evidence type="ECO:0000256" key="1">
    <source>
        <dbReference type="SAM" id="MobiDB-lite"/>
    </source>
</evidence>
<evidence type="ECO:0000259" key="2">
    <source>
        <dbReference type="PROSITE" id="PS50914"/>
    </source>
</evidence>
<gene>
    <name evidence="4" type="ORF">METZ01_LOCUS19602</name>
</gene>
<dbReference type="InterPro" id="IPR036737">
    <property type="entry name" value="OmpA-like_sf"/>
</dbReference>
<dbReference type="InterPro" id="IPR006665">
    <property type="entry name" value="OmpA-like"/>
</dbReference>
<dbReference type="PANTHER" id="PTHR30329">
    <property type="entry name" value="STATOR ELEMENT OF FLAGELLAR MOTOR COMPLEX"/>
    <property type="match status" value="1"/>
</dbReference>
<dbReference type="AlphaFoldDB" id="A0A381PJY5"/>
<dbReference type="Gene3D" id="3.30.1330.60">
    <property type="entry name" value="OmpA-like domain"/>
    <property type="match status" value="1"/>
</dbReference>
<evidence type="ECO:0000259" key="3">
    <source>
        <dbReference type="PROSITE" id="PS51123"/>
    </source>
</evidence>
<dbReference type="PROSITE" id="PS51123">
    <property type="entry name" value="OMPA_2"/>
    <property type="match status" value="1"/>
</dbReference>
<dbReference type="Pfam" id="PF00691">
    <property type="entry name" value="OmpA"/>
    <property type="match status" value="1"/>
</dbReference>
<accession>A0A381PJY5</accession>
<proteinExistence type="predicted"/>
<protein>
    <recommendedName>
        <fullName evidence="5">OmpA-like domain-containing protein</fullName>
    </recommendedName>
</protein>
<dbReference type="PANTHER" id="PTHR30329:SF21">
    <property type="entry name" value="LIPOPROTEIN YIAD-RELATED"/>
    <property type="match status" value="1"/>
</dbReference>
<dbReference type="InterPro" id="IPR050330">
    <property type="entry name" value="Bact_OuterMem_StrucFunc"/>
</dbReference>
<organism evidence="4">
    <name type="scientific">marine metagenome</name>
    <dbReference type="NCBI Taxonomy" id="408172"/>
    <lineage>
        <taxon>unclassified sequences</taxon>
        <taxon>metagenomes</taxon>
        <taxon>ecological metagenomes</taxon>
    </lineage>
</organism>
<feature type="domain" description="BON" evidence="2">
    <location>
        <begin position="29"/>
        <end position="98"/>
    </location>
</feature>